<accession>A0A0F9QLJ5</accession>
<reference evidence="1" key="1">
    <citation type="journal article" date="2015" name="Nature">
        <title>Complex archaea that bridge the gap between prokaryotes and eukaryotes.</title>
        <authorList>
            <person name="Spang A."/>
            <person name="Saw J.H."/>
            <person name="Jorgensen S.L."/>
            <person name="Zaremba-Niedzwiedzka K."/>
            <person name="Martijn J."/>
            <person name="Lind A.E."/>
            <person name="van Eijk R."/>
            <person name="Schleper C."/>
            <person name="Guy L."/>
            <person name="Ettema T.J."/>
        </authorList>
    </citation>
    <scope>NUCLEOTIDE SEQUENCE</scope>
</reference>
<dbReference type="EMBL" id="LAZR01004712">
    <property type="protein sequence ID" value="KKN06243.1"/>
    <property type="molecule type" value="Genomic_DNA"/>
</dbReference>
<protein>
    <submittedName>
        <fullName evidence="1">Uncharacterized protein</fullName>
    </submittedName>
</protein>
<evidence type="ECO:0000313" key="1">
    <source>
        <dbReference type="EMBL" id="KKN06243.1"/>
    </source>
</evidence>
<gene>
    <name evidence="1" type="ORF">LCGC14_1079260</name>
</gene>
<organism evidence="1">
    <name type="scientific">marine sediment metagenome</name>
    <dbReference type="NCBI Taxonomy" id="412755"/>
    <lineage>
        <taxon>unclassified sequences</taxon>
        <taxon>metagenomes</taxon>
        <taxon>ecological metagenomes</taxon>
    </lineage>
</organism>
<sequence>MISIHTRITVRDRNYLDSEIKKGTFASYGHALRALLHYYRVMSRENSKLRSENARMKGMMEVIKSGELPESFTVPVMGALASTKKG</sequence>
<name>A0A0F9QLJ5_9ZZZZ</name>
<comment type="caution">
    <text evidence="1">The sequence shown here is derived from an EMBL/GenBank/DDBJ whole genome shotgun (WGS) entry which is preliminary data.</text>
</comment>
<dbReference type="AlphaFoldDB" id="A0A0F9QLJ5"/>
<proteinExistence type="predicted"/>